<keyword evidence="1" id="KW-0472">Membrane</keyword>
<reference evidence="2 3" key="1">
    <citation type="submission" date="2014-02" db="EMBL/GenBank/DDBJ databases">
        <title>Transposable element dynamics among asymbiotic and ectomycorrhizal Amanita fungi.</title>
        <authorList>
            <consortium name="DOE Joint Genome Institute"/>
            <person name="Hess J."/>
            <person name="Skrede I."/>
            <person name="Wolfe B."/>
            <person name="LaButti K."/>
            <person name="Ohm R.A."/>
            <person name="Grigoriev I.V."/>
            <person name="Pringle A."/>
        </authorList>
    </citation>
    <scope>NUCLEOTIDE SEQUENCE [LARGE SCALE GENOMIC DNA]</scope>
    <source>
        <strain evidence="2 3">SKay4041</strain>
    </source>
</reference>
<evidence type="ECO:0000256" key="1">
    <source>
        <dbReference type="SAM" id="Phobius"/>
    </source>
</evidence>
<dbReference type="Proteomes" id="UP000242287">
    <property type="component" value="Unassembled WGS sequence"/>
</dbReference>
<feature type="transmembrane region" description="Helical" evidence="1">
    <location>
        <begin position="317"/>
        <end position="338"/>
    </location>
</feature>
<keyword evidence="3" id="KW-1185">Reference proteome</keyword>
<sequence length="401" mass="43627">MPARQDAVRLGGKLAIVLFIATLCAFVSESQLTQYVQTTLGYRRPFFLFYIVHSSLSIIFPLHLFYLCATTEETASSYLKGLSLAITDRLSPSKTTISTTFPYYAFARQLFFMFSGLTFPGLLWFAAISLASISDVTAIWNTNAFFAYILSIKLFHMPWEPKRLFSVLLATFGVAIVVYGGSTHTNSTEPANAGIQTTTVPSAPLAGDLLTLAASIGYGLYQVLYKKYVALPSDPELASDQQYRLVQNDDVEPASYGTSTTEADKRAAVYPPPFGLHPSLVTSGIGFLTLVILWIPLPILHYLEIEHFKLPDNLKTVFAIAGISVSGVIFNTGFMILLGLWGPIITSVGSLLTIVLVSISDVVFGGGVQDFTLLGVIGCSVITAAFSVLAYDMFKKNLHVA</sequence>
<feature type="transmembrane region" description="Helical" evidence="1">
    <location>
        <begin position="164"/>
        <end position="182"/>
    </location>
</feature>
<keyword evidence="1" id="KW-1133">Transmembrane helix</keyword>
<name>A0A2A9P1H5_9AGAR</name>
<dbReference type="AlphaFoldDB" id="A0A2A9P1H5"/>
<dbReference type="OrthoDB" id="10062838at2759"/>
<accession>A0A2A9P1H5</accession>
<evidence type="ECO:0000313" key="2">
    <source>
        <dbReference type="EMBL" id="PFH54452.1"/>
    </source>
</evidence>
<organism evidence="2 3">
    <name type="scientific">Amanita thiersii Skay4041</name>
    <dbReference type="NCBI Taxonomy" id="703135"/>
    <lineage>
        <taxon>Eukaryota</taxon>
        <taxon>Fungi</taxon>
        <taxon>Dikarya</taxon>
        <taxon>Basidiomycota</taxon>
        <taxon>Agaricomycotina</taxon>
        <taxon>Agaricomycetes</taxon>
        <taxon>Agaricomycetidae</taxon>
        <taxon>Agaricales</taxon>
        <taxon>Pluteineae</taxon>
        <taxon>Amanitaceae</taxon>
        <taxon>Amanita</taxon>
    </lineage>
</organism>
<feature type="transmembrane region" description="Helical" evidence="1">
    <location>
        <begin position="344"/>
        <end position="364"/>
    </location>
</feature>
<feature type="transmembrane region" description="Helical" evidence="1">
    <location>
        <begin position="371"/>
        <end position="391"/>
    </location>
</feature>
<dbReference type="PANTHER" id="PTHR19346:SF4">
    <property type="entry name" value="SUGAR PHOSPHATE TRANSPORTER DOMAIN-CONTAINING PROTEIN"/>
    <property type="match status" value="1"/>
</dbReference>
<dbReference type="InterPro" id="IPR026505">
    <property type="entry name" value="Solute_c_fam_35_mem_F3/F4"/>
</dbReference>
<feature type="transmembrane region" description="Helical" evidence="1">
    <location>
        <begin position="280"/>
        <end position="305"/>
    </location>
</feature>
<feature type="transmembrane region" description="Helical" evidence="1">
    <location>
        <begin position="138"/>
        <end position="155"/>
    </location>
</feature>
<gene>
    <name evidence="2" type="ORF">AMATHDRAFT_33</name>
</gene>
<dbReference type="STRING" id="703135.A0A2A9P1H5"/>
<feature type="transmembrane region" description="Helical" evidence="1">
    <location>
        <begin position="110"/>
        <end position="132"/>
    </location>
</feature>
<keyword evidence="1" id="KW-0812">Transmembrane</keyword>
<evidence type="ECO:0008006" key="4">
    <source>
        <dbReference type="Google" id="ProtNLM"/>
    </source>
</evidence>
<dbReference type="PANTHER" id="PTHR19346">
    <property type="entry name" value="SUGAR PHOSPHATE TRANSPORTER DOMAIN-CONTAINING PROTEIN"/>
    <property type="match status" value="1"/>
</dbReference>
<evidence type="ECO:0000313" key="3">
    <source>
        <dbReference type="Proteomes" id="UP000242287"/>
    </source>
</evidence>
<dbReference type="EMBL" id="KZ301969">
    <property type="protein sequence ID" value="PFH54452.1"/>
    <property type="molecule type" value="Genomic_DNA"/>
</dbReference>
<feature type="transmembrane region" description="Helical" evidence="1">
    <location>
        <begin position="46"/>
        <end position="69"/>
    </location>
</feature>
<protein>
    <recommendedName>
        <fullName evidence="4">EamA domain-containing protein</fullName>
    </recommendedName>
</protein>
<proteinExistence type="predicted"/>